<name>A0ACB7RVF4_HYAAI</name>
<protein>
    <submittedName>
        <fullName evidence="1">Uncharacterized protein</fullName>
    </submittedName>
</protein>
<accession>A0ACB7RVF4</accession>
<comment type="caution">
    <text evidence="1">The sequence shown here is derived from an EMBL/GenBank/DDBJ whole genome shotgun (WGS) entry which is preliminary data.</text>
</comment>
<organism evidence="1 2">
    <name type="scientific">Hyalomma asiaticum</name>
    <name type="common">Tick</name>
    <dbReference type="NCBI Taxonomy" id="266040"/>
    <lineage>
        <taxon>Eukaryota</taxon>
        <taxon>Metazoa</taxon>
        <taxon>Ecdysozoa</taxon>
        <taxon>Arthropoda</taxon>
        <taxon>Chelicerata</taxon>
        <taxon>Arachnida</taxon>
        <taxon>Acari</taxon>
        <taxon>Parasitiformes</taxon>
        <taxon>Ixodida</taxon>
        <taxon>Ixodoidea</taxon>
        <taxon>Ixodidae</taxon>
        <taxon>Hyalomminae</taxon>
        <taxon>Hyalomma</taxon>
    </lineage>
</organism>
<dbReference type="Proteomes" id="UP000821845">
    <property type="component" value="Chromosome 7"/>
</dbReference>
<evidence type="ECO:0000313" key="1">
    <source>
        <dbReference type="EMBL" id="KAH6925781.1"/>
    </source>
</evidence>
<keyword evidence="2" id="KW-1185">Reference proteome</keyword>
<gene>
    <name evidence="1" type="ORF">HPB50_009875</name>
</gene>
<evidence type="ECO:0000313" key="2">
    <source>
        <dbReference type="Proteomes" id="UP000821845"/>
    </source>
</evidence>
<dbReference type="EMBL" id="CM023487">
    <property type="protein sequence ID" value="KAH6925781.1"/>
    <property type="molecule type" value="Genomic_DNA"/>
</dbReference>
<proteinExistence type="predicted"/>
<reference evidence="1" key="1">
    <citation type="submission" date="2020-05" db="EMBL/GenBank/DDBJ databases">
        <title>Large-scale comparative analyses of tick genomes elucidate their genetic diversity and vector capacities.</title>
        <authorList>
            <person name="Jia N."/>
            <person name="Wang J."/>
            <person name="Shi W."/>
            <person name="Du L."/>
            <person name="Sun Y."/>
            <person name="Zhan W."/>
            <person name="Jiang J."/>
            <person name="Wang Q."/>
            <person name="Zhang B."/>
            <person name="Ji P."/>
            <person name="Sakyi L.B."/>
            <person name="Cui X."/>
            <person name="Yuan T."/>
            <person name="Jiang B."/>
            <person name="Yang W."/>
            <person name="Lam T.T.-Y."/>
            <person name="Chang Q."/>
            <person name="Ding S."/>
            <person name="Wang X."/>
            <person name="Zhu J."/>
            <person name="Ruan X."/>
            <person name="Zhao L."/>
            <person name="Wei J."/>
            <person name="Que T."/>
            <person name="Du C."/>
            <person name="Cheng J."/>
            <person name="Dai P."/>
            <person name="Han X."/>
            <person name="Huang E."/>
            <person name="Gao Y."/>
            <person name="Liu J."/>
            <person name="Shao H."/>
            <person name="Ye R."/>
            <person name="Li L."/>
            <person name="Wei W."/>
            <person name="Wang X."/>
            <person name="Wang C."/>
            <person name="Yang T."/>
            <person name="Huo Q."/>
            <person name="Li W."/>
            <person name="Guo W."/>
            <person name="Chen H."/>
            <person name="Zhou L."/>
            <person name="Ni X."/>
            <person name="Tian J."/>
            <person name="Zhou Y."/>
            <person name="Sheng Y."/>
            <person name="Liu T."/>
            <person name="Pan Y."/>
            <person name="Xia L."/>
            <person name="Li J."/>
            <person name="Zhao F."/>
            <person name="Cao W."/>
        </authorList>
    </citation>
    <scope>NUCLEOTIDE SEQUENCE</scope>
    <source>
        <strain evidence="1">Hyas-2018</strain>
    </source>
</reference>
<sequence length="259" mass="29671">MALDYCKLTVERYIQCMVNKPYSYRQSPRGNFFGLTGKDAVTFQELLTVFKSSPSDIRNGCATLLPDVISVIVNEMHRQDTERKSKTSTMDYARINYNLVEVFAFTRHPKNDGYVDTQSPRKSVGKATAKMIDRSTFEQSHEKNRLYLVYGVATKPLNEVYVRSLTHIDSMDTYVFWLLLCRDYSDNYASDQTRRIIYIDRIGSLGEERRDGEIEGITARRLRLAAPPVTAASAALRLGTRRKPEHLISIYDGDEARLV</sequence>